<keyword evidence="6" id="KW-0804">Transcription</keyword>
<proteinExistence type="inferred from homology"/>
<dbReference type="PIRSF" id="PIRSF015849">
    <property type="entry name" value="TFIIF-beta"/>
    <property type="match status" value="1"/>
</dbReference>
<evidence type="ECO:0000259" key="9">
    <source>
        <dbReference type="Pfam" id="PF02270"/>
    </source>
</evidence>
<evidence type="ECO:0000256" key="1">
    <source>
        <dbReference type="ARBA" id="ARBA00004123"/>
    </source>
</evidence>
<dbReference type="CDD" id="cd07980">
    <property type="entry name" value="TFIIF_beta"/>
    <property type="match status" value="1"/>
</dbReference>
<evidence type="ECO:0000256" key="2">
    <source>
        <dbReference type="ARBA" id="ARBA00009543"/>
    </source>
</evidence>
<dbReference type="SUPFAM" id="SSF46785">
    <property type="entry name" value="Winged helix' DNA-binding domain"/>
    <property type="match status" value="1"/>
</dbReference>
<comment type="subcellular location">
    <subcellularLocation>
        <location evidence="1">Nucleus</location>
    </subcellularLocation>
</comment>
<dbReference type="InterPro" id="IPR003196">
    <property type="entry name" value="TFIIF_beta"/>
</dbReference>
<keyword evidence="5" id="KW-0238">DNA-binding</keyword>
<evidence type="ECO:0000256" key="4">
    <source>
        <dbReference type="ARBA" id="ARBA00023015"/>
    </source>
</evidence>
<evidence type="ECO:0000256" key="5">
    <source>
        <dbReference type="ARBA" id="ARBA00023125"/>
    </source>
</evidence>
<feature type="non-terminal residue" evidence="11">
    <location>
        <position position="291"/>
    </location>
</feature>
<evidence type="ECO:0000256" key="8">
    <source>
        <dbReference type="ARBA" id="ARBA00033388"/>
    </source>
</evidence>
<dbReference type="FunFam" id="1.10.10.10:FF:000035">
    <property type="entry name" value="General transcription factor IIF subunit 2"/>
    <property type="match status" value="1"/>
</dbReference>
<dbReference type="PANTHER" id="PTHR10445:SF0">
    <property type="entry name" value="GENERAL TRANSCRIPTION FACTOR IIF SUBUNIT 2"/>
    <property type="match status" value="1"/>
</dbReference>
<organism evidence="11 12">
    <name type="scientific">Acromyrmex charruanus</name>
    <dbReference type="NCBI Taxonomy" id="2715315"/>
    <lineage>
        <taxon>Eukaryota</taxon>
        <taxon>Metazoa</taxon>
        <taxon>Ecdysozoa</taxon>
        <taxon>Arthropoda</taxon>
        <taxon>Hexapoda</taxon>
        <taxon>Insecta</taxon>
        <taxon>Pterygota</taxon>
        <taxon>Neoptera</taxon>
        <taxon>Endopterygota</taxon>
        <taxon>Hymenoptera</taxon>
        <taxon>Apocrita</taxon>
        <taxon>Aculeata</taxon>
        <taxon>Formicoidea</taxon>
        <taxon>Formicidae</taxon>
        <taxon>Myrmicinae</taxon>
        <taxon>Acromyrmex</taxon>
    </lineage>
</organism>
<dbReference type="InterPro" id="IPR040504">
    <property type="entry name" value="TFIIF_beta_N"/>
</dbReference>
<dbReference type="SUPFAM" id="SSF50916">
    <property type="entry name" value="Rap30/74 interaction domains"/>
    <property type="match status" value="1"/>
</dbReference>
<dbReference type="InterPro" id="IPR036390">
    <property type="entry name" value="WH_DNA-bd_sf"/>
</dbReference>
<dbReference type="GO" id="GO:0003677">
    <property type="term" value="F:DNA binding"/>
    <property type="evidence" value="ECO:0007669"/>
    <property type="project" value="UniProtKB-KW"/>
</dbReference>
<dbReference type="Proteomes" id="UP000669903">
    <property type="component" value="Unassembled WGS sequence"/>
</dbReference>
<dbReference type="Pfam" id="PF02270">
    <property type="entry name" value="TFIIF_beta"/>
    <property type="match status" value="1"/>
</dbReference>
<feature type="domain" description="TFIIF beta subunit HTH" evidence="9">
    <location>
        <begin position="208"/>
        <end position="271"/>
    </location>
</feature>
<dbReference type="GO" id="GO:0006367">
    <property type="term" value="P:transcription initiation at RNA polymerase II promoter"/>
    <property type="evidence" value="ECO:0007669"/>
    <property type="project" value="InterPro"/>
</dbReference>
<dbReference type="InterPro" id="IPR040450">
    <property type="entry name" value="TFIIF_beta_HTH"/>
</dbReference>
<dbReference type="Pfam" id="PF17683">
    <property type="entry name" value="TFIIF_beta_N"/>
    <property type="match status" value="1"/>
</dbReference>
<dbReference type="EMBL" id="JAANIC010004024">
    <property type="protein sequence ID" value="KAG5336438.1"/>
    <property type="molecule type" value="Genomic_DNA"/>
</dbReference>
<reference evidence="11" key="1">
    <citation type="submission" date="2020-03" db="EMBL/GenBank/DDBJ databases">
        <title>Relaxed selection underlies rapid genomic changes in the transitions from sociality to social parasitism in ants.</title>
        <authorList>
            <person name="Bi X."/>
        </authorList>
    </citation>
    <scope>NUCLEOTIDE SEQUENCE</scope>
    <source>
        <strain evidence="11">BGI-DK2014a</strain>
        <tissue evidence="11">Whole body</tissue>
    </source>
</reference>
<keyword evidence="4" id="KW-0805">Transcription regulation</keyword>
<feature type="non-terminal residue" evidence="11">
    <location>
        <position position="1"/>
    </location>
</feature>
<evidence type="ECO:0000256" key="6">
    <source>
        <dbReference type="ARBA" id="ARBA00023163"/>
    </source>
</evidence>
<gene>
    <name evidence="11" type="primary">Tfiifbeta</name>
    <name evidence="11" type="ORF">G6Z76_0002531</name>
</gene>
<evidence type="ECO:0000256" key="3">
    <source>
        <dbReference type="ARBA" id="ARBA00020815"/>
    </source>
</evidence>
<dbReference type="GO" id="GO:0005674">
    <property type="term" value="C:transcription factor TFIIF complex"/>
    <property type="evidence" value="ECO:0007669"/>
    <property type="project" value="InterPro"/>
</dbReference>
<evidence type="ECO:0000313" key="11">
    <source>
        <dbReference type="EMBL" id="KAG5336438.1"/>
    </source>
</evidence>
<evidence type="ECO:0000256" key="7">
    <source>
        <dbReference type="ARBA" id="ARBA00023242"/>
    </source>
</evidence>
<evidence type="ECO:0000313" key="12">
    <source>
        <dbReference type="Proteomes" id="UP000669903"/>
    </source>
</evidence>
<comment type="similarity">
    <text evidence="2">Belongs to the TFIIF beta subunit family.</text>
</comment>
<protein>
    <recommendedName>
        <fullName evidence="3">General transcription factor IIF subunit 2</fullName>
    </recommendedName>
    <alternativeName>
        <fullName evidence="8">Transcription initiation factor IIF subunit beta</fullName>
    </alternativeName>
</protein>
<feature type="domain" description="TFIIF beta subunit N-terminal" evidence="10">
    <location>
        <begin position="19"/>
        <end position="105"/>
    </location>
</feature>
<dbReference type="InterPro" id="IPR036388">
    <property type="entry name" value="WH-like_DNA-bd_sf"/>
</dbReference>
<dbReference type="AlphaFoldDB" id="A0A836GBR6"/>
<evidence type="ECO:0000259" key="10">
    <source>
        <dbReference type="Pfam" id="PF17683"/>
    </source>
</evidence>
<dbReference type="Gene3D" id="1.10.10.10">
    <property type="entry name" value="Winged helix-like DNA-binding domain superfamily/Winged helix DNA-binding domain"/>
    <property type="match status" value="1"/>
</dbReference>
<dbReference type="GO" id="GO:0006368">
    <property type="term" value="P:transcription elongation by RNA polymerase II"/>
    <property type="evidence" value="ECO:0007669"/>
    <property type="project" value="UniProtKB-ARBA"/>
</dbReference>
<keyword evidence="7" id="KW-0539">Nucleus</keyword>
<comment type="caution">
    <text evidence="11">The sequence shown here is derived from an EMBL/GenBank/DDBJ whole genome shotgun (WGS) entry which is preliminary data.</text>
</comment>
<name>A0A836GBR6_9HYME</name>
<dbReference type="PANTHER" id="PTHR10445">
    <property type="entry name" value="GENERAL TRANSCRIPTION FACTOR IIF SUBUNIT 2"/>
    <property type="match status" value="1"/>
</dbReference>
<keyword evidence="12" id="KW-1185">Reference proteome</keyword>
<sequence length="291" mass="33627">MSAGITHTERELDLSNAGRGVWLVKVPKYIANKWEKAPGNIEVGKLKITKNPGQKAEVSLKLSEAVLALKESGEGEIPKQHRLDVTTVTRQMLGVFSHVVRKLFNVILKIDIFLNSSINFAASTSSDAIVPETEKLFMEGRIVQKLECRPYADNCYMKLKLESIKRASVPQRQVQQLDRVVQNFKPVSDHKHNIEYAEKKKAEGKKMRDDKDAVLDMLFAAFEKHQYYNIRDLVKITRQPIVYLKEILNEVCNYNLKNPHRNMWELKPEYRHYKEEEKSVETKKGNESEED</sequence>
<dbReference type="InterPro" id="IPR011039">
    <property type="entry name" value="TFIIF_interaction"/>
</dbReference>
<accession>A0A836GBR6</accession>